<dbReference type="PRINTS" id="PR00405">
    <property type="entry name" value="REVINTRACTNG"/>
</dbReference>
<sequence>MMEKSKNETILWDLRELEENNKCADCTDSFPRFLNTSLGTFVCSVCGAVHRELGHRVKSLASDKFNDEEIEKLKNIGNKKAQDIWLSKWTEKEFPTPLPSDEKKVREFIKLKYVEKKWAALEQLTPSKLKSPVNKNNSVKVPPSPANIENVTSPQQQQQQHAQTVTSPNERKSNLDSRKSISKEFENLSLSSDSNNNLNNSTASIASMYENGNASKYAPLPSRNTGNTSSVDSNGKPFNPFREENKYFTEKKETFPPFSKEPYDQHTYLKEKSSFYQKVKLDQPRPRTPPTHAQSTNNLSNLNYSKPNPMQSSVTQSQPQPIAQTLMITGSAQPPIVNNTFNPFVDQSLNQQPNLLTQQQQSGMMNSNPQLMSGNQQNMMYSQQPQLQQQQQQPMQQQTGMLALPAPQQSSLFGDLLPSGYQQPQQQQPLALPAPFQPPYQQQQQSFQPQQYQQQQQFKPQQSFQQNNMMMQQQQQPHQEPLPLDELFGLKSVNPEPVFPSSEMSFENGNQLDYDEDQNRAWRDIEDKKRQYLKDHEIALKLQNELNSRPQTPPAGLTRERSKTEPPPPLRSSASSGLRSSQNSTSTHRNRSRSSSMESSQPSASYHKNTTTHPLHSSTYQTDSYDYRAHDIVASSRYNRNQQQANNNNQQQQQQQYLEDVPRDYNNIQSPRHSTNQMVVYNSDSNAHAVECDACGTKTSFDALTHHKNTDCLFRPMKCTYCNKLIKYIQYNDHQDLCQTKLFTCGVCGRSVPGRDMPYHMSSFHNR</sequence>
<dbReference type="SMART" id="SM00105">
    <property type="entry name" value="ArfGap"/>
    <property type="match status" value="1"/>
</dbReference>
<dbReference type="EMBL" id="ADBJ01000022">
    <property type="protein sequence ID" value="EFA81928.1"/>
    <property type="molecule type" value="Genomic_DNA"/>
</dbReference>
<feature type="compositionally biased region" description="Low complexity" evidence="2">
    <location>
        <begin position="422"/>
        <end position="476"/>
    </location>
</feature>
<feature type="region of interest" description="Disordered" evidence="2">
    <location>
        <begin position="492"/>
        <end position="519"/>
    </location>
</feature>
<feature type="region of interest" description="Disordered" evidence="2">
    <location>
        <begin position="380"/>
        <end position="479"/>
    </location>
</feature>
<dbReference type="AlphaFoldDB" id="D3B9L6"/>
<dbReference type="OMA" id="CTDSFPR"/>
<dbReference type="Proteomes" id="UP000001396">
    <property type="component" value="Unassembled WGS sequence"/>
</dbReference>
<dbReference type="PANTHER" id="PTHR46085">
    <property type="entry name" value="ARFGAP/RECO-RELATED"/>
    <property type="match status" value="1"/>
</dbReference>
<dbReference type="InterPro" id="IPR044820">
    <property type="entry name" value="AGD14-like"/>
</dbReference>
<dbReference type="InterPro" id="IPR037278">
    <property type="entry name" value="ARFGAP/RecO"/>
</dbReference>
<keyword evidence="5" id="KW-1185">Reference proteome</keyword>
<feature type="compositionally biased region" description="Polar residues" evidence="2">
    <location>
        <begin position="129"/>
        <end position="139"/>
    </location>
</feature>
<evidence type="ECO:0000256" key="2">
    <source>
        <dbReference type="SAM" id="MobiDB-lite"/>
    </source>
</evidence>
<dbReference type="GO" id="GO:0008270">
    <property type="term" value="F:zinc ion binding"/>
    <property type="evidence" value="ECO:0007669"/>
    <property type="project" value="UniProtKB-KW"/>
</dbReference>
<feature type="region of interest" description="Disordered" evidence="2">
    <location>
        <begin position="129"/>
        <end position="177"/>
    </location>
</feature>
<organism evidence="4 5">
    <name type="scientific">Heterostelium pallidum (strain ATCC 26659 / Pp 5 / PN500)</name>
    <name type="common">Cellular slime mold</name>
    <name type="synonym">Polysphondylium pallidum</name>
    <dbReference type="NCBI Taxonomy" id="670386"/>
    <lineage>
        <taxon>Eukaryota</taxon>
        <taxon>Amoebozoa</taxon>
        <taxon>Evosea</taxon>
        <taxon>Eumycetozoa</taxon>
        <taxon>Dictyostelia</taxon>
        <taxon>Acytosteliales</taxon>
        <taxon>Acytosteliaceae</taxon>
        <taxon>Heterostelium</taxon>
    </lineage>
</organism>
<dbReference type="Pfam" id="PF01412">
    <property type="entry name" value="ArfGap"/>
    <property type="match status" value="1"/>
</dbReference>
<dbReference type="PROSITE" id="PS50115">
    <property type="entry name" value="ARFGAP"/>
    <property type="match status" value="1"/>
</dbReference>
<feature type="compositionally biased region" description="Low complexity" evidence="2">
    <location>
        <begin position="380"/>
        <end position="398"/>
    </location>
</feature>
<keyword evidence="1" id="KW-0863">Zinc-finger</keyword>
<evidence type="ECO:0000256" key="1">
    <source>
        <dbReference type="PROSITE-ProRule" id="PRU00288"/>
    </source>
</evidence>
<feature type="domain" description="Arf-GAP" evidence="3">
    <location>
        <begin position="8"/>
        <end position="126"/>
    </location>
</feature>
<feature type="compositionally biased region" description="Low complexity" evidence="2">
    <location>
        <begin position="571"/>
        <end position="605"/>
    </location>
</feature>
<dbReference type="InterPro" id="IPR013083">
    <property type="entry name" value="Znf_RING/FYVE/PHD"/>
</dbReference>
<dbReference type="GO" id="GO:0005096">
    <property type="term" value="F:GTPase activator activity"/>
    <property type="evidence" value="ECO:0007669"/>
    <property type="project" value="InterPro"/>
</dbReference>
<feature type="region of interest" description="Disordered" evidence="2">
    <location>
        <begin position="542"/>
        <end position="626"/>
    </location>
</feature>
<name>D3B9L6_HETP5</name>
<accession>D3B9L6</accession>
<dbReference type="InterPro" id="IPR001164">
    <property type="entry name" value="ArfGAP_dom"/>
</dbReference>
<feature type="compositionally biased region" description="Polar residues" evidence="2">
    <location>
        <begin position="606"/>
        <end position="624"/>
    </location>
</feature>
<dbReference type="PANTHER" id="PTHR46085:SF3">
    <property type="entry name" value="ARF GTPASE ACTIVATING PROTEIN"/>
    <property type="match status" value="1"/>
</dbReference>
<feature type="compositionally biased region" description="Polar residues" evidence="2">
    <location>
        <begin position="222"/>
        <end position="233"/>
    </location>
</feature>
<keyword evidence="1" id="KW-0862">Zinc</keyword>
<evidence type="ECO:0000313" key="4">
    <source>
        <dbReference type="EMBL" id="EFA81928.1"/>
    </source>
</evidence>
<dbReference type="GeneID" id="31360646"/>
<dbReference type="FunCoup" id="D3B9L6">
    <property type="interactions" value="805"/>
</dbReference>
<comment type="caution">
    <text evidence="4">The sequence shown here is derived from an EMBL/GenBank/DDBJ whole genome shotgun (WGS) entry which is preliminary data.</text>
</comment>
<evidence type="ECO:0000313" key="5">
    <source>
        <dbReference type="Proteomes" id="UP000001396"/>
    </source>
</evidence>
<proteinExistence type="predicted"/>
<dbReference type="Gene3D" id="1.10.220.150">
    <property type="entry name" value="Arf GTPase activating protein"/>
    <property type="match status" value="1"/>
</dbReference>
<dbReference type="InterPro" id="IPR038508">
    <property type="entry name" value="ArfGAP_dom_sf"/>
</dbReference>
<reference evidence="4 5" key="1">
    <citation type="journal article" date="2011" name="Genome Res.">
        <title>Phylogeny-wide analysis of social amoeba genomes highlights ancient origins for complex intercellular communication.</title>
        <authorList>
            <person name="Heidel A.J."/>
            <person name="Lawal H.M."/>
            <person name="Felder M."/>
            <person name="Schilde C."/>
            <person name="Helps N.R."/>
            <person name="Tunggal B."/>
            <person name="Rivero F."/>
            <person name="John U."/>
            <person name="Schleicher M."/>
            <person name="Eichinger L."/>
            <person name="Platzer M."/>
            <person name="Noegel A.A."/>
            <person name="Schaap P."/>
            <person name="Gloeckner G."/>
        </authorList>
    </citation>
    <scope>NUCLEOTIDE SEQUENCE [LARGE SCALE GENOMIC DNA]</scope>
    <source>
        <strain evidence="5">ATCC 26659 / Pp 5 / PN500</strain>
    </source>
</reference>
<evidence type="ECO:0000259" key="3">
    <source>
        <dbReference type="PROSITE" id="PS50115"/>
    </source>
</evidence>
<feature type="compositionally biased region" description="Polar residues" evidence="2">
    <location>
        <begin position="291"/>
        <end position="319"/>
    </location>
</feature>
<protein>
    <submittedName>
        <fullName evidence="4">Arf GTPase activating protein</fullName>
    </submittedName>
</protein>
<dbReference type="STRING" id="670386.D3B9L6"/>
<dbReference type="Gene3D" id="3.30.40.10">
    <property type="entry name" value="Zinc/RING finger domain, C3HC4 (zinc finger)"/>
    <property type="match status" value="1"/>
</dbReference>
<keyword evidence="1" id="KW-0479">Metal-binding</keyword>
<dbReference type="InParanoid" id="D3B9L6"/>
<dbReference type="CDD" id="cd08838">
    <property type="entry name" value="ArfGap_AGFG"/>
    <property type="match status" value="1"/>
</dbReference>
<dbReference type="RefSeq" id="XP_020434045.1">
    <property type="nucleotide sequence ID" value="XM_020576056.1"/>
</dbReference>
<gene>
    <name evidence="4" type="ORF">PPL_05160</name>
</gene>
<feature type="region of interest" description="Disordered" evidence="2">
    <location>
        <begin position="281"/>
        <end position="319"/>
    </location>
</feature>
<feature type="compositionally biased region" description="Polar residues" evidence="2">
    <location>
        <begin position="502"/>
        <end position="511"/>
    </location>
</feature>
<feature type="region of interest" description="Disordered" evidence="2">
    <location>
        <begin position="216"/>
        <end position="242"/>
    </location>
</feature>
<dbReference type="SUPFAM" id="SSF57863">
    <property type="entry name" value="ArfGap/RecO-like zinc finger"/>
    <property type="match status" value="1"/>
</dbReference>